<comment type="cofactor">
    <cofactor evidence="11">
        <name>Zn(2+)</name>
        <dbReference type="ChEBI" id="CHEBI:29105"/>
    </cofactor>
</comment>
<organism evidence="15 16">
    <name type="scientific">Batillaria attramentaria</name>
    <dbReference type="NCBI Taxonomy" id="370345"/>
    <lineage>
        <taxon>Eukaryota</taxon>
        <taxon>Metazoa</taxon>
        <taxon>Spiralia</taxon>
        <taxon>Lophotrochozoa</taxon>
        <taxon>Mollusca</taxon>
        <taxon>Gastropoda</taxon>
        <taxon>Caenogastropoda</taxon>
        <taxon>Sorbeoconcha</taxon>
        <taxon>Cerithioidea</taxon>
        <taxon>Batillariidae</taxon>
        <taxon>Batillaria</taxon>
    </lineage>
</organism>
<accession>A0ABD0LJC2</accession>
<evidence type="ECO:0000256" key="3">
    <source>
        <dbReference type="ARBA" id="ARBA00012925"/>
    </source>
</evidence>
<keyword evidence="6" id="KW-0833">Ubl conjugation pathway</keyword>
<feature type="non-terminal residue" evidence="15">
    <location>
        <position position="868"/>
    </location>
</feature>
<dbReference type="EC" id="4.2.1.1" evidence="3 11"/>
<dbReference type="Pfam" id="PF00194">
    <property type="entry name" value="Carb_anhydrase"/>
    <property type="match status" value="1"/>
</dbReference>
<dbReference type="SMART" id="SM00212">
    <property type="entry name" value="UBCc"/>
    <property type="match status" value="1"/>
</dbReference>
<dbReference type="InterPro" id="IPR001148">
    <property type="entry name" value="CA_dom"/>
</dbReference>
<dbReference type="EMBL" id="JACVVK020000046">
    <property type="protein sequence ID" value="KAK7499074.1"/>
    <property type="molecule type" value="Genomic_DNA"/>
</dbReference>
<comment type="function">
    <text evidence="1 11">Reversible hydration of carbon dioxide.</text>
</comment>
<evidence type="ECO:0000256" key="12">
    <source>
        <dbReference type="SAM" id="MobiDB-lite"/>
    </source>
</evidence>
<dbReference type="SUPFAM" id="SSF51069">
    <property type="entry name" value="Carbonic anhydrase"/>
    <property type="match status" value="1"/>
</dbReference>
<feature type="domain" description="Alpha-carbonic anhydrase" evidence="14">
    <location>
        <begin position="1"/>
        <end position="247"/>
    </location>
</feature>
<evidence type="ECO:0000313" key="16">
    <source>
        <dbReference type="Proteomes" id="UP001519460"/>
    </source>
</evidence>
<dbReference type="InterPro" id="IPR000608">
    <property type="entry name" value="UBC"/>
</dbReference>
<dbReference type="PROSITE" id="PS00162">
    <property type="entry name" value="ALPHA_CA_1"/>
    <property type="match status" value="1"/>
</dbReference>
<feature type="compositionally biased region" description="Polar residues" evidence="12">
    <location>
        <begin position="365"/>
        <end position="406"/>
    </location>
</feature>
<feature type="domain" description="UBC core" evidence="13">
    <location>
        <begin position="710"/>
        <end position="868"/>
    </location>
</feature>
<reference evidence="15 16" key="1">
    <citation type="journal article" date="2023" name="Sci. Data">
        <title>Genome assembly of the Korean intertidal mud-creeper Batillaria attramentaria.</title>
        <authorList>
            <person name="Patra A.K."/>
            <person name="Ho P.T."/>
            <person name="Jun S."/>
            <person name="Lee S.J."/>
            <person name="Kim Y."/>
            <person name="Won Y.J."/>
        </authorList>
    </citation>
    <scope>NUCLEOTIDE SEQUENCE [LARGE SCALE GENOMIC DNA]</scope>
    <source>
        <strain evidence="15">Wonlab-2016</strain>
    </source>
</reference>
<feature type="compositionally biased region" description="Low complexity" evidence="12">
    <location>
        <begin position="250"/>
        <end position="261"/>
    </location>
</feature>
<protein>
    <recommendedName>
        <fullName evidence="3 11">Carbonic anhydrase</fullName>
        <ecNumber evidence="3 11">4.2.1.1</ecNumber>
    </recommendedName>
</protein>
<feature type="region of interest" description="Disordered" evidence="12">
    <location>
        <begin position="521"/>
        <end position="572"/>
    </location>
</feature>
<evidence type="ECO:0000256" key="5">
    <source>
        <dbReference type="ARBA" id="ARBA00022723"/>
    </source>
</evidence>
<gene>
    <name evidence="15" type="ORF">BaRGS_00009621</name>
</gene>
<feature type="compositionally biased region" description="Polar residues" evidence="12">
    <location>
        <begin position="466"/>
        <end position="492"/>
    </location>
</feature>
<keyword evidence="7 11" id="KW-0862">Zinc</keyword>
<keyword evidence="5 11" id="KW-0479">Metal-binding</keyword>
<dbReference type="SMART" id="SM01057">
    <property type="entry name" value="Carb_anhydrase"/>
    <property type="match status" value="1"/>
</dbReference>
<evidence type="ECO:0000256" key="2">
    <source>
        <dbReference type="ARBA" id="ARBA00010718"/>
    </source>
</evidence>
<comment type="caution">
    <text evidence="15">The sequence shown here is derived from an EMBL/GenBank/DDBJ whole genome shotgun (WGS) entry which is preliminary data.</text>
</comment>
<dbReference type="InterPro" id="IPR016135">
    <property type="entry name" value="UBQ-conjugating_enzyme/RWD"/>
</dbReference>
<feature type="compositionally biased region" description="Low complexity" evidence="12">
    <location>
        <begin position="540"/>
        <end position="564"/>
    </location>
</feature>
<dbReference type="PANTHER" id="PTHR18952:SF265">
    <property type="entry name" value="CARBONIC ANHYDRASE"/>
    <property type="match status" value="1"/>
</dbReference>
<dbReference type="GO" id="GO:0016740">
    <property type="term" value="F:transferase activity"/>
    <property type="evidence" value="ECO:0007669"/>
    <property type="project" value="UniProtKB-KW"/>
</dbReference>
<dbReference type="Pfam" id="PF00179">
    <property type="entry name" value="UQ_con"/>
    <property type="match status" value="1"/>
</dbReference>
<evidence type="ECO:0000256" key="10">
    <source>
        <dbReference type="PROSITE-ProRule" id="PRU10133"/>
    </source>
</evidence>
<feature type="region of interest" description="Disordered" evidence="12">
    <location>
        <begin position="250"/>
        <end position="332"/>
    </location>
</feature>
<feature type="region of interest" description="Disordered" evidence="12">
    <location>
        <begin position="596"/>
        <end position="615"/>
    </location>
</feature>
<feature type="compositionally biased region" description="Polar residues" evidence="12">
    <location>
        <begin position="413"/>
        <end position="424"/>
    </location>
</feature>
<sequence length="868" mass="93900">QSPIGIHTAECDHDPSLDDFRLNNFHQVSTSVGVGSLLNFTNNGHAASVRVTGDMSVEGGGLPGRYLTAEFHFHWGSRDDVGSEHAVDGVKYPLEMHVVNYAEKYGTLAKAMEQPDGLAVLGVLFQISEHDNPAFAPLADALQYIHKAGDYQLVDGIRLRSLLPEDTSRYWRYPGSLTTPRCYESVTWTVFNEPQKISRHQVNQLRYLLHEIGHDGVKASGDNTPSNLVDNWRPLQPMHGRRVRRSFAITRSTSSQTTGGTVDQVGAQVPSLPGDPAAAAHDSSRTTQATAAPESKPLGETALQSIPVTYPDTSPMSGTTATTPSIYTGFTSTPPPLSTAAAADMYGLPEASIQQSEAGPRQAVIKQQNPATTHLQYPTTTRRQDLATTHQQDPATTFQLDPTVTHQPDPAINSPQAGANQQQPDAGRPDSGTLQQQLDAVGKQPNSLSQQQAATSLSNSGHADKQQSWTARQDTANTESLGPSASEPSGSDDSGMPPHAVPSFKSLTQMNEADAGRNVVLSGANRAPPSNPAALPRGAQSTSSKQQSVSGGSGSSGSSPVGVSNTFQPRRAPITLSRSQLVELSNRLKQFLAQSPLADRQQQSPQRQLQRAQQSLRASLYDATQAQATDNAAVVTSGAARLRTQSYPVYNMQQAVQQIRPDTVNAARDAPQVFLHRYNGPKGCTSVMQDRCHEPARILIRLYNPNFLAGRTRDIQTDALDVTVVASDSAVTEWWPATAVVVMVLVVYLCRTDWLVIVTVIVSQSCVRCKGFPTLSEGGCFKAHLNFPKEYPNRPPKMKFVSEMWHPNIDPEGNVCISILHEPGDDKYGYEKASERWLPIHTVETILVSVISMLADPNDESPANVDAA</sequence>
<dbReference type="GO" id="GO:0008270">
    <property type="term" value="F:zinc ion binding"/>
    <property type="evidence" value="ECO:0007669"/>
    <property type="project" value="UniProtKB-UniRule"/>
</dbReference>
<feature type="active site" description="Glycyl thioester intermediate" evidence="10">
    <location>
        <position position="816"/>
    </location>
</feature>
<feature type="compositionally biased region" description="Low complexity" evidence="12">
    <location>
        <begin position="597"/>
        <end position="615"/>
    </location>
</feature>
<dbReference type="AlphaFoldDB" id="A0ABD0LJC2"/>
<feature type="compositionally biased region" description="Polar residues" evidence="12">
    <location>
        <begin position="302"/>
        <end position="330"/>
    </location>
</feature>
<dbReference type="Proteomes" id="UP001519460">
    <property type="component" value="Unassembled WGS sequence"/>
</dbReference>
<evidence type="ECO:0000259" key="13">
    <source>
        <dbReference type="PROSITE" id="PS50127"/>
    </source>
</evidence>
<name>A0ABD0LJC2_9CAEN</name>
<evidence type="ECO:0000256" key="11">
    <source>
        <dbReference type="RuleBase" id="RU367011"/>
    </source>
</evidence>
<dbReference type="PROSITE" id="PS00183">
    <property type="entry name" value="UBC_1"/>
    <property type="match status" value="1"/>
</dbReference>
<dbReference type="SUPFAM" id="SSF54495">
    <property type="entry name" value="UBC-like"/>
    <property type="match status" value="1"/>
</dbReference>
<evidence type="ECO:0000256" key="8">
    <source>
        <dbReference type="ARBA" id="ARBA00023239"/>
    </source>
</evidence>
<evidence type="ECO:0000259" key="14">
    <source>
        <dbReference type="PROSITE" id="PS51144"/>
    </source>
</evidence>
<dbReference type="CDD" id="cd00326">
    <property type="entry name" value="alpha_CA"/>
    <property type="match status" value="1"/>
</dbReference>
<evidence type="ECO:0000313" key="15">
    <source>
        <dbReference type="EMBL" id="KAK7499074.1"/>
    </source>
</evidence>
<dbReference type="Gene3D" id="3.10.110.10">
    <property type="entry name" value="Ubiquitin Conjugating Enzyme"/>
    <property type="match status" value="1"/>
</dbReference>
<comment type="catalytic activity">
    <reaction evidence="9 11">
        <text>hydrogencarbonate + H(+) = CO2 + H2O</text>
        <dbReference type="Rhea" id="RHEA:10748"/>
        <dbReference type="ChEBI" id="CHEBI:15377"/>
        <dbReference type="ChEBI" id="CHEBI:15378"/>
        <dbReference type="ChEBI" id="CHEBI:16526"/>
        <dbReference type="ChEBI" id="CHEBI:17544"/>
        <dbReference type="EC" id="4.2.1.1"/>
    </reaction>
</comment>
<keyword evidence="8 11" id="KW-0456">Lyase</keyword>
<evidence type="ECO:0000256" key="1">
    <source>
        <dbReference type="ARBA" id="ARBA00002904"/>
    </source>
</evidence>
<dbReference type="InterPro" id="IPR018338">
    <property type="entry name" value="Carbonic_anhydrase_a-class_CS"/>
</dbReference>
<evidence type="ECO:0000256" key="6">
    <source>
        <dbReference type="ARBA" id="ARBA00022786"/>
    </source>
</evidence>
<keyword evidence="16" id="KW-1185">Reference proteome</keyword>
<feature type="compositionally biased region" description="Low complexity" evidence="12">
    <location>
        <begin position="446"/>
        <end position="460"/>
    </location>
</feature>
<proteinExistence type="inferred from homology"/>
<dbReference type="PANTHER" id="PTHR18952">
    <property type="entry name" value="CARBONIC ANHYDRASE"/>
    <property type="match status" value="1"/>
</dbReference>
<dbReference type="Gene3D" id="3.10.200.10">
    <property type="entry name" value="Alpha carbonic anhydrase"/>
    <property type="match status" value="1"/>
</dbReference>
<dbReference type="InterPro" id="IPR023561">
    <property type="entry name" value="Carbonic_anhydrase_a-class"/>
</dbReference>
<keyword evidence="4" id="KW-0808">Transferase</keyword>
<feature type="non-terminal residue" evidence="15">
    <location>
        <position position="1"/>
    </location>
</feature>
<feature type="region of interest" description="Disordered" evidence="12">
    <location>
        <begin position="352"/>
        <end position="503"/>
    </location>
</feature>
<dbReference type="GO" id="GO:0004089">
    <property type="term" value="F:carbonate dehydratase activity"/>
    <property type="evidence" value="ECO:0007669"/>
    <property type="project" value="UniProtKB-UniRule"/>
</dbReference>
<dbReference type="InterPro" id="IPR036398">
    <property type="entry name" value="CA_dom_sf"/>
</dbReference>
<dbReference type="PROSITE" id="PS51144">
    <property type="entry name" value="ALPHA_CA_2"/>
    <property type="match status" value="1"/>
</dbReference>
<dbReference type="PROSITE" id="PS50127">
    <property type="entry name" value="UBC_2"/>
    <property type="match status" value="1"/>
</dbReference>
<evidence type="ECO:0000256" key="7">
    <source>
        <dbReference type="ARBA" id="ARBA00022833"/>
    </source>
</evidence>
<dbReference type="InterPro" id="IPR023313">
    <property type="entry name" value="UBQ-conjugating_AS"/>
</dbReference>
<comment type="similarity">
    <text evidence="2 11">Belongs to the alpha-carbonic anhydrase family.</text>
</comment>
<evidence type="ECO:0000256" key="9">
    <source>
        <dbReference type="ARBA" id="ARBA00048348"/>
    </source>
</evidence>
<evidence type="ECO:0000256" key="4">
    <source>
        <dbReference type="ARBA" id="ARBA00022679"/>
    </source>
</evidence>